<dbReference type="Proteomes" id="UP001219518">
    <property type="component" value="Unassembled WGS sequence"/>
</dbReference>
<dbReference type="GO" id="GO:0000340">
    <property type="term" value="F:RNA 7-methylguanosine cap binding"/>
    <property type="evidence" value="ECO:0007669"/>
    <property type="project" value="TreeGrafter"/>
</dbReference>
<dbReference type="InterPro" id="IPR008594">
    <property type="entry name" value="DcpS/DCS2"/>
</dbReference>
<dbReference type="GO" id="GO:0005634">
    <property type="term" value="C:nucleus"/>
    <property type="evidence" value="ECO:0007669"/>
    <property type="project" value="UniProtKB-SubCell"/>
</dbReference>
<evidence type="ECO:0000256" key="14">
    <source>
        <dbReference type="ARBA" id="ARBA00029885"/>
    </source>
</evidence>
<evidence type="ECO:0000256" key="4">
    <source>
        <dbReference type="ARBA" id="ARBA00011140"/>
    </source>
</evidence>
<dbReference type="SUPFAM" id="SSF54197">
    <property type="entry name" value="HIT-like"/>
    <property type="match status" value="1"/>
</dbReference>
<evidence type="ECO:0000256" key="21">
    <source>
        <dbReference type="SAM" id="MobiDB-lite"/>
    </source>
</evidence>
<evidence type="ECO:0000256" key="2">
    <source>
        <dbReference type="ARBA" id="ARBA00004496"/>
    </source>
</evidence>
<feature type="region of interest" description="Disordered" evidence="21">
    <location>
        <begin position="1"/>
        <end position="20"/>
    </location>
</feature>
<evidence type="ECO:0000256" key="5">
    <source>
        <dbReference type="ARBA" id="ARBA00012520"/>
    </source>
</evidence>
<evidence type="ECO:0000256" key="8">
    <source>
        <dbReference type="ARBA" id="ARBA00022553"/>
    </source>
</evidence>
<proteinExistence type="inferred from homology"/>
<keyword evidence="10" id="KW-0378">Hydrolase</keyword>
<sequence>MDKAIDDNNEPQKNDDSPDLKDLASFKSERILNCDSRHKTIVALGSLGASEDRCLVILEKKAFEAESFDKLCTAETTLDKVFRNDVYGNYDCALASDLNAVKATVIYPASEKHIQKYEIQTIHIVNESPELYSSVIQPFLEKEQLNLQWVYNILDHKSEVDRIVAEDTDPSLGFVLLPDLKWDGKDLKSLYLLAIVRLTNIKSLRDLTSEHLPLLKNIHDKCTNVIQEQYGLPSSRIRSFLHYHPTFYHLHIHFTFLQYDAPGIHTERAHLLTSVINNIELLPNYYKVASLPFTVRESDKLFAVLKEKGLYVACICEDTRLELSHAPLIISSLQVCWAYLSAPSPEASARLVVQENSLTVAWYMDSGDILSQTASLPSSIPIKFKPREVSSLIQEEKYLSFRVQTMPKNLTGSFAVEVVDSDQNDSILRDPEPGIMSNIPCKILCSCCGFNILSSECVTFKRVLPLPSCLFDVGDFFCHDHGDTKVHANPSEADCLYSSSGFHIHPSFIDISGDILHCKKCLAWIGTKNNSRACLWHSTVDVKSDGGTKIKKLHPAQEFVYLVKEAVQQCPTVACRLLFEVKVKSDERHFLLINVIDRQLVLLTSNADPSKELISHQAVKVSFCHEKSSNLLVSKWCNDPIVICKEVALPVLVKGLKLLSSTSQLIPSSHRKVQQGFLLAYLCEHFIDL</sequence>
<evidence type="ECO:0000256" key="19">
    <source>
        <dbReference type="ARBA" id="ARBA00032946"/>
    </source>
</evidence>
<dbReference type="PANTHER" id="PTHR12978">
    <property type="entry name" value="HISTIDINE TRIAD HIT PROTEIN MEMBER"/>
    <property type="match status" value="1"/>
</dbReference>
<name>A0AAE1LS16_9NEOP</name>
<evidence type="ECO:0000256" key="6">
    <source>
        <dbReference type="ARBA" id="ARBA00015636"/>
    </source>
</evidence>
<evidence type="ECO:0000256" key="16">
    <source>
        <dbReference type="ARBA" id="ARBA00030609"/>
    </source>
</evidence>
<evidence type="ECO:0000256" key="3">
    <source>
        <dbReference type="ARBA" id="ARBA00010208"/>
    </source>
</evidence>
<comment type="subunit">
    <text evidence="4">Homodimer. Associates with components of the exosome multienzyme ribonuclease complex, such as EXOSC3 and EXOSC4. Interacts with NDOR1.</text>
</comment>
<evidence type="ECO:0000256" key="10">
    <source>
        <dbReference type="ARBA" id="ARBA00022801"/>
    </source>
</evidence>
<keyword evidence="11" id="KW-0007">Acetylation</keyword>
<accession>A0AAE1LS16</accession>
<evidence type="ECO:0000313" key="22">
    <source>
        <dbReference type="EMBL" id="KAK3928759.1"/>
    </source>
</evidence>
<dbReference type="AlphaFoldDB" id="A0AAE1LS16"/>
<evidence type="ECO:0000256" key="7">
    <source>
        <dbReference type="ARBA" id="ARBA00022490"/>
    </source>
</evidence>
<dbReference type="Pfam" id="PF11969">
    <property type="entry name" value="DcpS_C"/>
    <property type="match status" value="1"/>
</dbReference>
<protein>
    <recommendedName>
        <fullName evidence="6">m7GpppX diphosphatase</fullName>
        <ecNumber evidence="5">3.6.1.59</ecNumber>
    </recommendedName>
    <alternativeName>
        <fullName evidence="19">DCS-1</fullName>
    </alternativeName>
    <alternativeName>
        <fullName evidence="16">Decapping scavenger enzyme</fullName>
    </alternativeName>
    <alternativeName>
        <fullName evidence="17">Hint-related 7meGMP-directed hydrolase</fullName>
    </alternativeName>
    <alternativeName>
        <fullName evidence="15">Histidine triad nucleotide-binding protein 5</fullName>
    </alternativeName>
    <alternativeName>
        <fullName evidence="18">Histidine triad protein member 5</fullName>
    </alternativeName>
    <alternativeName>
        <fullName evidence="14">Scavenger mRNA-decapping enzyme DcpS</fullName>
    </alternativeName>
</protein>
<dbReference type="GO" id="GO:0000932">
    <property type="term" value="C:P-body"/>
    <property type="evidence" value="ECO:0007669"/>
    <property type="project" value="TreeGrafter"/>
</dbReference>
<dbReference type="Gene3D" id="3.30.200.40">
    <property type="entry name" value="Scavenger mRNA decapping enzyme, N-terminal domain"/>
    <property type="match status" value="1"/>
</dbReference>
<reference evidence="22" key="2">
    <citation type="journal article" date="2023" name="BMC Genomics">
        <title>Pest status, molecular evolution, and epigenetic factors derived from the genome assembly of Frankliniella fusca, a thysanopteran phytovirus vector.</title>
        <authorList>
            <person name="Catto M.A."/>
            <person name="Labadie P.E."/>
            <person name="Jacobson A.L."/>
            <person name="Kennedy G.G."/>
            <person name="Srinivasan R."/>
            <person name="Hunt B.G."/>
        </authorList>
    </citation>
    <scope>NUCLEOTIDE SEQUENCE</scope>
    <source>
        <strain evidence="22">PL_HMW_Pooled</strain>
    </source>
</reference>
<dbReference type="EMBL" id="JAHWGI010001354">
    <property type="protein sequence ID" value="KAK3928759.1"/>
    <property type="molecule type" value="Genomic_DNA"/>
</dbReference>
<evidence type="ECO:0000256" key="20">
    <source>
        <dbReference type="ARBA" id="ARBA00048222"/>
    </source>
</evidence>
<gene>
    <name evidence="22" type="ORF">KUF71_016982</name>
</gene>
<keyword evidence="7" id="KW-0963">Cytoplasm</keyword>
<comment type="subcellular location">
    <subcellularLocation>
        <location evidence="2">Cytoplasm</location>
    </subcellularLocation>
    <subcellularLocation>
        <location evidence="1">Nucleus</location>
    </subcellularLocation>
</comment>
<dbReference type="GO" id="GO:0008380">
    <property type="term" value="P:RNA splicing"/>
    <property type="evidence" value="ECO:0007669"/>
    <property type="project" value="UniProtKB-KW"/>
</dbReference>
<dbReference type="GO" id="GO:0140932">
    <property type="term" value="F:5'-(N(7)-methyl 5'-triphosphoguanosine)-[mRNA] diphosphatase activity"/>
    <property type="evidence" value="ECO:0007669"/>
    <property type="project" value="UniProtKB-EC"/>
</dbReference>
<dbReference type="PANTHER" id="PTHR12978:SF0">
    <property type="entry name" value="M7GPPPX DIPHOSPHATASE"/>
    <property type="match status" value="1"/>
</dbReference>
<dbReference type="InterPro" id="IPR036265">
    <property type="entry name" value="HIT-like_sf"/>
</dbReference>
<dbReference type="InterPro" id="IPR019193">
    <property type="entry name" value="UBQ-conj_enz_E2-bd_prot"/>
</dbReference>
<dbReference type="FunFam" id="3.30.428.10:FF:000006">
    <property type="entry name" value="m7GpppX diphosphatase"/>
    <property type="match status" value="1"/>
</dbReference>
<dbReference type="EC" id="3.6.1.59" evidence="5"/>
<comment type="similarity">
    <text evidence="3">Belongs to the HIT family.</text>
</comment>
<dbReference type="Pfam" id="PF09814">
    <property type="entry name" value="HECT_2"/>
    <property type="match status" value="1"/>
</dbReference>
<dbReference type="Pfam" id="PF05652">
    <property type="entry name" value="DcpS"/>
    <property type="match status" value="1"/>
</dbReference>
<evidence type="ECO:0000256" key="18">
    <source>
        <dbReference type="ARBA" id="ARBA00030830"/>
    </source>
</evidence>
<dbReference type="FunFam" id="3.30.200.40:FF:000001">
    <property type="entry name" value="m7GpppX diphosphatase"/>
    <property type="match status" value="1"/>
</dbReference>
<evidence type="ECO:0000256" key="13">
    <source>
        <dbReference type="ARBA" id="ARBA00023242"/>
    </source>
</evidence>
<evidence type="ECO:0000256" key="9">
    <source>
        <dbReference type="ARBA" id="ARBA00022664"/>
    </source>
</evidence>
<evidence type="ECO:0000256" key="17">
    <source>
        <dbReference type="ARBA" id="ARBA00030789"/>
    </source>
</evidence>
<keyword evidence="8" id="KW-0597">Phosphoprotein</keyword>
<dbReference type="GO" id="GO:0006397">
    <property type="term" value="P:mRNA processing"/>
    <property type="evidence" value="ECO:0007669"/>
    <property type="project" value="UniProtKB-KW"/>
</dbReference>
<dbReference type="SUPFAM" id="SSF102860">
    <property type="entry name" value="mRNA decapping enzyme DcpS N-terminal domain"/>
    <property type="match status" value="1"/>
</dbReference>
<reference evidence="22" key="1">
    <citation type="submission" date="2021-07" db="EMBL/GenBank/DDBJ databases">
        <authorList>
            <person name="Catto M.A."/>
            <person name="Jacobson A."/>
            <person name="Kennedy G."/>
            <person name="Labadie P."/>
            <person name="Hunt B.G."/>
            <person name="Srinivasan R."/>
        </authorList>
    </citation>
    <scope>NUCLEOTIDE SEQUENCE</scope>
    <source>
        <strain evidence="22">PL_HMW_Pooled</strain>
        <tissue evidence="22">Head</tissue>
    </source>
</reference>
<dbReference type="InterPro" id="IPR011145">
    <property type="entry name" value="Scavenger_mRNA_decap_enz_N"/>
</dbReference>
<evidence type="ECO:0000256" key="11">
    <source>
        <dbReference type="ARBA" id="ARBA00022990"/>
    </source>
</evidence>
<evidence type="ECO:0000313" key="23">
    <source>
        <dbReference type="Proteomes" id="UP001219518"/>
    </source>
</evidence>
<keyword evidence="13" id="KW-0539">Nucleus</keyword>
<dbReference type="GO" id="GO:0000290">
    <property type="term" value="P:deadenylation-dependent decapping of nuclear-transcribed mRNA"/>
    <property type="evidence" value="ECO:0007669"/>
    <property type="project" value="InterPro"/>
</dbReference>
<evidence type="ECO:0000256" key="15">
    <source>
        <dbReference type="ARBA" id="ARBA00030042"/>
    </source>
</evidence>
<organism evidence="22 23">
    <name type="scientific">Frankliniella fusca</name>
    <dbReference type="NCBI Taxonomy" id="407009"/>
    <lineage>
        <taxon>Eukaryota</taxon>
        <taxon>Metazoa</taxon>
        <taxon>Ecdysozoa</taxon>
        <taxon>Arthropoda</taxon>
        <taxon>Hexapoda</taxon>
        <taxon>Insecta</taxon>
        <taxon>Pterygota</taxon>
        <taxon>Neoptera</taxon>
        <taxon>Paraneoptera</taxon>
        <taxon>Thysanoptera</taxon>
        <taxon>Terebrantia</taxon>
        <taxon>Thripoidea</taxon>
        <taxon>Thripidae</taxon>
        <taxon>Frankliniella</taxon>
    </lineage>
</organism>
<evidence type="ECO:0000256" key="1">
    <source>
        <dbReference type="ARBA" id="ARBA00004123"/>
    </source>
</evidence>
<evidence type="ECO:0000256" key="12">
    <source>
        <dbReference type="ARBA" id="ARBA00023187"/>
    </source>
</evidence>
<keyword evidence="12" id="KW-0508">mRNA splicing</keyword>
<comment type="caution">
    <text evidence="22">The sequence shown here is derived from an EMBL/GenBank/DDBJ whole genome shotgun (WGS) entry which is preliminary data.</text>
</comment>
<keyword evidence="9" id="KW-0507">mRNA processing</keyword>
<comment type="catalytic activity">
    <reaction evidence="20">
        <text>a 5'-end (N(7)-methyl 5'-triphosphoguanosine)-ribonucleoside in mRNA + H2O = N(7)-methyl-GMP + a 5'-end diphospho-ribonucleoside in mRNA + 2 H(+)</text>
        <dbReference type="Rhea" id="RHEA:65388"/>
        <dbReference type="Rhea" id="RHEA-COMP:17165"/>
        <dbReference type="Rhea" id="RHEA-COMP:17167"/>
        <dbReference type="ChEBI" id="CHEBI:15377"/>
        <dbReference type="ChEBI" id="CHEBI:15378"/>
        <dbReference type="ChEBI" id="CHEBI:58285"/>
        <dbReference type="ChEBI" id="CHEBI:156461"/>
        <dbReference type="ChEBI" id="CHEBI:167616"/>
        <dbReference type="EC" id="3.6.1.59"/>
    </reaction>
</comment>
<dbReference type="Gene3D" id="3.30.428.10">
    <property type="entry name" value="HIT-like"/>
    <property type="match status" value="1"/>
</dbReference>
<keyword evidence="23" id="KW-1185">Reference proteome</keyword>